<gene>
    <name evidence="2" type="ORF">OS493_003475</name>
</gene>
<comment type="caution">
    <text evidence="2">The sequence shown here is derived from an EMBL/GenBank/DDBJ whole genome shotgun (WGS) entry which is preliminary data.</text>
</comment>
<dbReference type="OrthoDB" id="5951032at2759"/>
<organism evidence="2 3">
    <name type="scientific">Desmophyllum pertusum</name>
    <dbReference type="NCBI Taxonomy" id="174260"/>
    <lineage>
        <taxon>Eukaryota</taxon>
        <taxon>Metazoa</taxon>
        <taxon>Cnidaria</taxon>
        <taxon>Anthozoa</taxon>
        <taxon>Hexacorallia</taxon>
        <taxon>Scleractinia</taxon>
        <taxon>Caryophylliina</taxon>
        <taxon>Caryophylliidae</taxon>
        <taxon>Desmophyllum</taxon>
    </lineage>
</organism>
<dbReference type="EMBL" id="MU825397">
    <property type="protein sequence ID" value="KAJ7393809.1"/>
    <property type="molecule type" value="Genomic_DNA"/>
</dbReference>
<evidence type="ECO:0000313" key="2">
    <source>
        <dbReference type="EMBL" id="KAJ7393809.1"/>
    </source>
</evidence>
<keyword evidence="3" id="KW-1185">Reference proteome</keyword>
<evidence type="ECO:0000259" key="1">
    <source>
        <dbReference type="Pfam" id="PF00024"/>
    </source>
</evidence>
<accession>A0A9X0DDA2</accession>
<reference evidence="2" key="1">
    <citation type="submission" date="2023-01" db="EMBL/GenBank/DDBJ databases">
        <title>Genome assembly of the deep-sea coral Lophelia pertusa.</title>
        <authorList>
            <person name="Herrera S."/>
            <person name="Cordes E."/>
        </authorList>
    </citation>
    <scope>NUCLEOTIDE SEQUENCE</scope>
    <source>
        <strain evidence="2">USNM1676648</strain>
        <tissue evidence="2">Polyp</tissue>
    </source>
</reference>
<protein>
    <recommendedName>
        <fullName evidence="1">Apple domain-containing protein</fullName>
    </recommendedName>
</protein>
<dbReference type="InterPro" id="IPR003609">
    <property type="entry name" value="Pan_app"/>
</dbReference>
<dbReference type="Pfam" id="PF00024">
    <property type="entry name" value="PAN_1"/>
    <property type="match status" value="1"/>
</dbReference>
<evidence type="ECO:0000313" key="3">
    <source>
        <dbReference type="Proteomes" id="UP001163046"/>
    </source>
</evidence>
<dbReference type="AlphaFoldDB" id="A0A9X0DDA2"/>
<dbReference type="Proteomes" id="UP001163046">
    <property type="component" value="Unassembled WGS sequence"/>
</dbReference>
<sequence length="125" mass="14153">MKNPIPFYATVIVCNILASRTIALDDNSLSSPVITRNNRRLKGFIFNTLHSASQLACTLQCQRNPRCVSSNFRKVSSFEETKGICELNDKKALLPMEEDGLEHDKEAVYTQFYDKKPHDCQLTVA</sequence>
<name>A0A9X0DDA2_9CNID</name>
<proteinExistence type="predicted"/>
<feature type="domain" description="Apple" evidence="1">
    <location>
        <begin position="37"/>
        <end position="94"/>
    </location>
</feature>